<gene>
    <name evidence="2" type="ORF">BDBG_01704</name>
</gene>
<evidence type="ECO:0000256" key="1">
    <source>
        <dbReference type="SAM" id="MobiDB-lite"/>
    </source>
</evidence>
<keyword evidence="3" id="KW-1185">Reference proteome</keyword>
<dbReference type="EMBL" id="GG657450">
    <property type="protein sequence ID" value="OAT05285.1"/>
    <property type="molecule type" value="Genomic_DNA"/>
</dbReference>
<sequence>MELKLQRLQSEEFEPDSTSISATDNFFQLWGDTLSAMRCAKLTAWQTACAIVIYTSHLDPTETSISISYNRGMQNVPQARYVGLPFMDIVDEGNHDKLSPIGVTGELDSSNDTATEAKNTPPFPPSSSDARYRDAFIQDAMCPQAGTIEQLNRQCPTSLPNFKPYTLKEHDVWAPPAQGRPWAKLIVIKGSKGSQQTRITLRISHAQYGLALSILWVSFTDKPMNDQKTLTRPLAYVPSWLNNDEHRPEIGCCGKPPSFGRNVVLINPPDSNTQQYNSTAVVLGFCRYGFILPTYSQ</sequence>
<evidence type="ECO:0000313" key="3">
    <source>
        <dbReference type="Proteomes" id="UP000002038"/>
    </source>
</evidence>
<dbReference type="STRING" id="559298.A0A179UB85"/>
<protein>
    <submittedName>
        <fullName evidence="2">Uncharacterized protein</fullName>
    </submittedName>
</protein>
<dbReference type="AlphaFoldDB" id="A0A179UB85"/>
<reference evidence="3" key="1">
    <citation type="journal article" date="2015" name="PLoS Genet.">
        <title>The dynamic genome and transcriptome of the human fungal pathogen Blastomyces and close relative Emmonsia.</title>
        <authorList>
            <person name="Munoz J.F."/>
            <person name="Gauthier G.M."/>
            <person name="Desjardins C.A."/>
            <person name="Gallo J.E."/>
            <person name="Holder J."/>
            <person name="Sullivan T.D."/>
            <person name="Marty A.J."/>
            <person name="Carmen J.C."/>
            <person name="Chen Z."/>
            <person name="Ding L."/>
            <person name="Gujja S."/>
            <person name="Magrini V."/>
            <person name="Misas E."/>
            <person name="Mitreva M."/>
            <person name="Priest M."/>
            <person name="Saif S."/>
            <person name="Whiston E.A."/>
            <person name="Young S."/>
            <person name="Zeng Q."/>
            <person name="Goldman W.E."/>
            <person name="Mardis E.R."/>
            <person name="Taylor J.W."/>
            <person name="McEwen J.G."/>
            <person name="Clay O.K."/>
            <person name="Klein B.S."/>
            <person name="Cuomo C.A."/>
        </authorList>
    </citation>
    <scope>NUCLEOTIDE SEQUENCE [LARGE SCALE GENOMIC DNA]</scope>
    <source>
        <strain evidence="3">SLH14081</strain>
    </source>
</reference>
<organism evidence="2 3">
    <name type="scientific">Blastomyces gilchristii (strain SLH14081)</name>
    <name type="common">Blastomyces dermatitidis</name>
    <dbReference type="NCBI Taxonomy" id="559298"/>
    <lineage>
        <taxon>Eukaryota</taxon>
        <taxon>Fungi</taxon>
        <taxon>Dikarya</taxon>
        <taxon>Ascomycota</taxon>
        <taxon>Pezizomycotina</taxon>
        <taxon>Eurotiomycetes</taxon>
        <taxon>Eurotiomycetidae</taxon>
        <taxon>Onygenales</taxon>
        <taxon>Ajellomycetaceae</taxon>
        <taxon>Blastomyces</taxon>
    </lineage>
</organism>
<feature type="region of interest" description="Disordered" evidence="1">
    <location>
        <begin position="104"/>
        <end position="128"/>
    </location>
</feature>
<accession>A0A179UB85</accession>
<proteinExistence type="predicted"/>
<dbReference type="Proteomes" id="UP000002038">
    <property type="component" value="Unassembled WGS sequence"/>
</dbReference>
<dbReference type="VEuPathDB" id="FungiDB:BDBG_01704"/>
<dbReference type="KEGG" id="bgh:BDBG_01704"/>
<dbReference type="GeneID" id="8506237"/>
<name>A0A179UB85_BLAGS</name>
<dbReference type="RefSeq" id="XP_031576644.1">
    <property type="nucleotide sequence ID" value="XM_031720448.1"/>
</dbReference>
<evidence type="ECO:0000313" key="2">
    <source>
        <dbReference type="EMBL" id="OAT05285.1"/>
    </source>
</evidence>
<feature type="compositionally biased region" description="Polar residues" evidence="1">
    <location>
        <begin position="107"/>
        <end position="118"/>
    </location>
</feature>